<dbReference type="PATRIC" id="fig|299146.4.peg.468"/>
<gene>
    <name evidence="1" type="ORF">GA0070621_0463</name>
</gene>
<proteinExistence type="predicted"/>
<dbReference type="OrthoDB" id="3387727at2"/>
<accession>A0A1A8Z4A7</accession>
<sequence length="106" mass="11732">MAHAVDVGGAHDRRKSPVTIDVLTYDPAHGVGTWWDDETVLRAEVWDAPERTVVISGNRAGLRSLARHLLTLAQDAVPDGRHLDFDTYCGWLEEGSAAIRIEVEKE</sequence>
<keyword evidence="2" id="KW-1185">Reference proteome</keyword>
<evidence type="ECO:0000313" key="2">
    <source>
        <dbReference type="Proteomes" id="UP000198765"/>
    </source>
</evidence>
<dbReference type="Proteomes" id="UP000198765">
    <property type="component" value="Chromosome I"/>
</dbReference>
<organism evidence="1 2">
    <name type="scientific">Micromonospora narathiwatensis</name>
    <dbReference type="NCBI Taxonomy" id="299146"/>
    <lineage>
        <taxon>Bacteria</taxon>
        <taxon>Bacillati</taxon>
        <taxon>Actinomycetota</taxon>
        <taxon>Actinomycetes</taxon>
        <taxon>Micromonosporales</taxon>
        <taxon>Micromonosporaceae</taxon>
        <taxon>Micromonospora</taxon>
    </lineage>
</organism>
<protein>
    <submittedName>
        <fullName evidence="1">Uncharacterized protein</fullName>
    </submittedName>
</protein>
<name>A0A1A8Z4A7_9ACTN</name>
<dbReference type="InterPro" id="IPR029083">
    <property type="entry name" value="Imm32"/>
</dbReference>
<dbReference type="AlphaFoldDB" id="A0A1A8Z4A7"/>
<dbReference type="RefSeq" id="WP_157739802.1">
    <property type="nucleotide sequence ID" value="NZ_LT594324.1"/>
</dbReference>
<dbReference type="EMBL" id="LT594324">
    <property type="protein sequence ID" value="SBT38680.1"/>
    <property type="molecule type" value="Genomic_DNA"/>
</dbReference>
<evidence type="ECO:0000313" key="1">
    <source>
        <dbReference type="EMBL" id="SBT38680.1"/>
    </source>
</evidence>
<dbReference type="Pfam" id="PF15566">
    <property type="entry name" value="Imm32"/>
    <property type="match status" value="1"/>
</dbReference>
<reference evidence="1 2" key="1">
    <citation type="submission" date="2016-06" db="EMBL/GenBank/DDBJ databases">
        <authorList>
            <person name="Kjaerup R.B."/>
            <person name="Dalgaard T.S."/>
            <person name="Juul-Madsen H.R."/>
        </authorList>
    </citation>
    <scope>NUCLEOTIDE SEQUENCE [LARGE SCALE GENOMIC DNA]</scope>
    <source>
        <strain evidence="1 2">DSM 45248</strain>
    </source>
</reference>